<feature type="region of interest" description="Disordered" evidence="1">
    <location>
        <begin position="1"/>
        <end position="55"/>
    </location>
</feature>
<feature type="compositionally biased region" description="Acidic residues" evidence="1">
    <location>
        <begin position="1"/>
        <end position="39"/>
    </location>
</feature>
<dbReference type="EMBL" id="JAYRBN010000037">
    <property type="protein sequence ID" value="KAL2746872.1"/>
    <property type="molecule type" value="Genomic_DNA"/>
</dbReference>
<evidence type="ECO:0000313" key="2">
    <source>
        <dbReference type="EMBL" id="KAL2746872.1"/>
    </source>
</evidence>
<dbReference type="Proteomes" id="UP001607303">
    <property type="component" value="Unassembled WGS sequence"/>
</dbReference>
<evidence type="ECO:0000256" key="1">
    <source>
        <dbReference type="SAM" id="MobiDB-lite"/>
    </source>
</evidence>
<dbReference type="AlphaFoldDB" id="A0ABD2CP69"/>
<comment type="caution">
    <text evidence="2">The sequence shown here is derived from an EMBL/GenBank/DDBJ whole genome shotgun (WGS) entry which is preliminary data.</text>
</comment>
<gene>
    <name evidence="2" type="ORF">V1477_005242</name>
</gene>
<organism evidence="2 3">
    <name type="scientific">Vespula maculifrons</name>
    <name type="common">Eastern yellow jacket</name>
    <name type="synonym">Wasp</name>
    <dbReference type="NCBI Taxonomy" id="7453"/>
    <lineage>
        <taxon>Eukaryota</taxon>
        <taxon>Metazoa</taxon>
        <taxon>Ecdysozoa</taxon>
        <taxon>Arthropoda</taxon>
        <taxon>Hexapoda</taxon>
        <taxon>Insecta</taxon>
        <taxon>Pterygota</taxon>
        <taxon>Neoptera</taxon>
        <taxon>Endopterygota</taxon>
        <taxon>Hymenoptera</taxon>
        <taxon>Apocrita</taxon>
        <taxon>Aculeata</taxon>
        <taxon>Vespoidea</taxon>
        <taxon>Vespidae</taxon>
        <taxon>Vespinae</taxon>
        <taxon>Vespula</taxon>
    </lineage>
</organism>
<name>A0ABD2CP69_VESMC</name>
<accession>A0ABD2CP69</accession>
<sequence>MSDDNDNDNDDDHSNDDGVGDGDDDDDDGDGDGDGDGDENERRNNYRKVARASRMGQLAAGDQRFAVIISGESIRVQTRTGCTCIYTECIRENWRLAIARSSASTAATTVDDLRVSNSS</sequence>
<keyword evidence="3" id="KW-1185">Reference proteome</keyword>
<reference evidence="2 3" key="1">
    <citation type="journal article" date="2024" name="Ann. Entomol. Soc. Am.">
        <title>Genomic analyses of the southern and eastern yellowjacket wasps (Hymenoptera: Vespidae) reveal evolutionary signatures of social life.</title>
        <authorList>
            <person name="Catto M.A."/>
            <person name="Caine P.B."/>
            <person name="Orr S.E."/>
            <person name="Hunt B.G."/>
            <person name="Goodisman M.A.D."/>
        </authorList>
    </citation>
    <scope>NUCLEOTIDE SEQUENCE [LARGE SCALE GENOMIC DNA]</scope>
    <source>
        <strain evidence="2">232</strain>
        <tissue evidence="2">Head and thorax</tissue>
    </source>
</reference>
<protein>
    <submittedName>
        <fullName evidence="2">Uncharacterized protein</fullName>
    </submittedName>
</protein>
<proteinExistence type="predicted"/>
<evidence type="ECO:0000313" key="3">
    <source>
        <dbReference type="Proteomes" id="UP001607303"/>
    </source>
</evidence>